<dbReference type="Proteomes" id="UP001162640">
    <property type="component" value="Unassembled WGS sequence"/>
</dbReference>
<accession>A0A9W7EGG3</accession>
<dbReference type="InterPro" id="IPR003213">
    <property type="entry name" value="Cyt_c_oxidase_su6B"/>
</dbReference>
<dbReference type="Pfam" id="PF02297">
    <property type="entry name" value="COX6B"/>
    <property type="match status" value="1"/>
</dbReference>
<dbReference type="PANTHER" id="PTHR46281:SF8">
    <property type="entry name" value="CYTOCHROME C OXIDASE SUBUNIT 12, MITOCHONDRIAL"/>
    <property type="match status" value="1"/>
</dbReference>
<comment type="caution">
    <text evidence="4">The sequence shown here is derived from an EMBL/GenBank/DDBJ whole genome shotgun (WGS) entry which is preliminary data.</text>
</comment>
<dbReference type="InterPro" id="IPR036549">
    <property type="entry name" value="CX6/COA6-like_sf"/>
</dbReference>
<dbReference type="PANTHER" id="PTHR46281">
    <property type="entry name" value="CYTOCHROME C OXIDASE SUBUNIT 6B"/>
    <property type="match status" value="1"/>
</dbReference>
<sequence>KTTPAHPSFNTMNQAPHCWQRYNEWVVCLKQTSGDEEKCQPMRGLARGICPDDWVEKWDEERPKGIFMGVQ</sequence>
<proteinExistence type="predicted"/>
<organism evidence="4 5">
    <name type="scientific">Triparma laevis f. inornata</name>
    <dbReference type="NCBI Taxonomy" id="1714386"/>
    <lineage>
        <taxon>Eukaryota</taxon>
        <taxon>Sar</taxon>
        <taxon>Stramenopiles</taxon>
        <taxon>Ochrophyta</taxon>
        <taxon>Bolidophyceae</taxon>
        <taxon>Parmales</taxon>
        <taxon>Triparmaceae</taxon>
        <taxon>Triparma</taxon>
    </lineage>
</organism>
<dbReference type="EMBL" id="BLQM01000278">
    <property type="protein sequence ID" value="GMH80209.1"/>
    <property type="molecule type" value="Genomic_DNA"/>
</dbReference>
<evidence type="ECO:0000313" key="5">
    <source>
        <dbReference type="Proteomes" id="UP001162640"/>
    </source>
</evidence>
<dbReference type="Gene3D" id="1.10.10.140">
    <property type="entry name" value="Cytochrome c oxidase, subunit VIb"/>
    <property type="match status" value="1"/>
</dbReference>
<keyword evidence="3" id="KW-1015">Disulfide bond</keyword>
<dbReference type="GO" id="GO:0045277">
    <property type="term" value="C:respiratory chain complex IV"/>
    <property type="evidence" value="ECO:0007669"/>
    <property type="project" value="InterPro"/>
</dbReference>
<evidence type="ECO:0000256" key="2">
    <source>
        <dbReference type="ARBA" id="ARBA00023128"/>
    </source>
</evidence>
<evidence type="ECO:0000256" key="1">
    <source>
        <dbReference type="ARBA" id="ARBA00004173"/>
    </source>
</evidence>
<comment type="subcellular location">
    <subcellularLocation>
        <location evidence="1">Mitochondrion</location>
    </subcellularLocation>
</comment>
<dbReference type="SUPFAM" id="SSF47694">
    <property type="entry name" value="Cytochrome c oxidase subunit h"/>
    <property type="match status" value="1"/>
</dbReference>
<name>A0A9W7EGG3_9STRA</name>
<evidence type="ECO:0000256" key="3">
    <source>
        <dbReference type="ARBA" id="ARBA00023157"/>
    </source>
</evidence>
<protein>
    <submittedName>
        <fullName evidence="4">Uncharacterized protein</fullName>
    </submittedName>
</protein>
<keyword evidence="2" id="KW-0496">Mitochondrion</keyword>
<dbReference type="InterPro" id="IPR048280">
    <property type="entry name" value="COX6B-like"/>
</dbReference>
<gene>
    <name evidence="4" type="ORF">TL16_g08448</name>
</gene>
<evidence type="ECO:0000313" key="4">
    <source>
        <dbReference type="EMBL" id="GMH80209.1"/>
    </source>
</evidence>
<feature type="non-terminal residue" evidence="4">
    <location>
        <position position="1"/>
    </location>
</feature>
<reference evidence="5" key="1">
    <citation type="journal article" date="2023" name="Commun. Biol.">
        <title>Genome analysis of Parmales, the sister group of diatoms, reveals the evolutionary specialization of diatoms from phago-mixotrophs to photoautotrophs.</title>
        <authorList>
            <person name="Ban H."/>
            <person name="Sato S."/>
            <person name="Yoshikawa S."/>
            <person name="Yamada K."/>
            <person name="Nakamura Y."/>
            <person name="Ichinomiya M."/>
            <person name="Sato N."/>
            <person name="Blanc-Mathieu R."/>
            <person name="Endo H."/>
            <person name="Kuwata A."/>
            <person name="Ogata H."/>
        </authorList>
    </citation>
    <scope>NUCLEOTIDE SEQUENCE [LARGE SCALE GENOMIC DNA]</scope>
</reference>
<dbReference type="GO" id="GO:0005739">
    <property type="term" value="C:mitochondrion"/>
    <property type="evidence" value="ECO:0007669"/>
    <property type="project" value="UniProtKB-SubCell"/>
</dbReference>
<dbReference type="AlphaFoldDB" id="A0A9W7EGG3"/>
<feature type="non-terminal residue" evidence="4">
    <location>
        <position position="71"/>
    </location>
</feature>